<sequence>SLDWLRKAVAQEAVVKEDLPPLEITVAPTAEKKDLTLEERKKVKPSGEFLMDLTKAMLRSGYYSADHPGAEGAKQGLYEKFQSCLGESRQIEITKQETRQKVDILITGILEEPVNVRTLVGMGMAELFLPKLTEYFKRKALVSFAIKNDITLEHFESLVDIMSDPKADSGQGTKIGQLLSTALVEHGITEISTVFLDDLIMLELNLPWRVEMAIQRLAKDLKMLPLFQGGSDENIRTLKLQIIQDIIRPLRHPEFLKDLVINCYI</sequence>
<dbReference type="AlphaFoldDB" id="X0UH10"/>
<protein>
    <submittedName>
        <fullName evidence="1">Uncharacterized protein</fullName>
    </submittedName>
</protein>
<name>X0UH10_9ZZZZ</name>
<reference evidence="1" key="1">
    <citation type="journal article" date="2014" name="Front. Microbiol.">
        <title>High frequency of phylogenetically diverse reductive dehalogenase-homologous genes in deep subseafloor sedimentary metagenomes.</title>
        <authorList>
            <person name="Kawai M."/>
            <person name="Futagami T."/>
            <person name="Toyoda A."/>
            <person name="Takaki Y."/>
            <person name="Nishi S."/>
            <person name="Hori S."/>
            <person name="Arai W."/>
            <person name="Tsubouchi T."/>
            <person name="Morono Y."/>
            <person name="Uchiyama I."/>
            <person name="Ito T."/>
            <person name="Fujiyama A."/>
            <person name="Inagaki F."/>
            <person name="Takami H."/>
        </authorList>
    </citation>
    <scope>NUCLEOTIDE SEQUENCE</scope>
    <source>
        <strain evidence="1">Expedition CK06-06</strain>
    </source>
</reference>
<organism evidence="1">
    <name type="scientific">marine sediment metagenome</name>
    <dbReference type="NCBI Taxonomy" id="412755"/>
    <lineage>
        <taxon>unclassified sequences</taxon>
        <taxon>metagenomes</taxon>
        <taxon>ecological metagenomes</taxon>
    </lineage>
</organism>
<evidence type="ECO:0000313" key="1">
    <source>
        <dbReference type="EMBL" id="GAF99697.1"/>
    </source>
</evidence>
<feature type="non-terminal residue" evidence="1">
    <location>
        <position position="1"/>
    </location>
</feature>
<comment type="caution">
    <text evidence="1">The sequence shown here is derived from an EMBL/GenBank/DDBJ whole genome shotgun (WGS) entry which is preliminary data.</text>
</comment>
<proteinExistence type="predicted"/>
<accession>X0UH10</accession>
<gene>
    <name evidence="1" type="ORF">S01H1_43228</name>
</gene>
<dbReference type="EMBL" id="BARS01027531">
    <property type="protein sequence ID" value="GAF99697.1"/>
    <property type="molecule type" value="Genomic_DNA"/>
</dbReference>
<feature type="non-terminal residue" evidence="1">
    <location>
        <position position="265"/>
    </location>
</feature>